<name>A0A1I0UDJ3_9NOCA</name>
<dbReference type="InterPro" id="IPR023213">
    <property type="entry name" value="CAT-like_dom_sf"/>
</dbReference>
<dbReference type="InterPro" id="IPR020845">
    <property type="entry name" value="AMP-binding_CS"/>
</dbReference>
<proteinExistence type="predicted"/>
<dbReference type="Pfam" id="PF00501">
    <property type="entry name" value="AMP-binding"/>
    <property type="match status" value="3"/>
</dbReference>
<dbReference type="InterPro" id="IPR036736">
    <property type="entry name" value="ACP-like_sf"/>
</dbReference>
<sequence length="2385" mass="250403">MTPRDLTGLVTRAARLVPDAPVFPDRPDGLRFSALAATAAGLRAAVPTFAAAPDGAIVAAATASAPADAARYGAELPGVVRASAVVETTVRRVLRRVVDVDPARPAIRDGSTVVTYGEMWERATVLADRRKSVVVAPTVESVDAAIEAVAAVLAGACLVHGSAAGEGFAPGVVLPPSVLAVADGEAVRLYDDAAVLAGCRSVWDTVAGPVLWWHAADERWAPVEFWGPLLSGVGIVVVDRSVSVAEQIRRDGVAAVAATAHQLPDLDGCDVTVVTDAQGPVATDRVRSVDLVPGVFGALAADSAAVLDRRLRRVPAGVVGDLYAVGDAVACGATTAATTASGLVAAADGGRSLHTGVRATVDRSGAVTVTGSEIAMRRAVRVDVADTVARLRAVDGVLDAHVVVRNDSATGTVLLAYLRSSGARSDDDVRAAVRDDLPDYARPDATVLLTALPLGPGGRVDAGRLPAVEVGPVRDADTALDVRSSTVELVQTVFAELLGTTVVGYDSSFFDLGGSSLVATKAVARLNAAGLARLRVADIFDAPTPRTLAHRLDSGRNPDPDVPRLSDVADTPRPERLSLAPAQVRLWILSRLEPNSSAYTVPLVLRLTGDLDVDALAAALADLAVRHESLRSRFPEDDDGPYIEFLEVPRTQLEPRAVSAESVADEVARVVAEPFDVIVGPLYRATLLRLSASDHVLVVCVHHLVVDGESLPPLVTDLVTAYAARSRGEAPAWTDRPVAYVDYARWQRALLGTPDAPTPYATGQLQHWDRALDGLPTDLALPVDRLPSERAGTPTAAEVRGAVPAALHREIDACARRYGVSEHMVLLAAHAVGIGRWSGSSDLAVGVATAGRTDPALATVVGMFVGTVAVRVRMHPEDTFADVVRRVRDTTLAAYDAADVPFDWVVARAGRADAPVHRVGFAYRAATSEIDVALPGLRVSVLDGAVGTPKDDVLLTAEASVDDAGRPAGIALSMVYSAALFDAPTVASALSVVTRVLEVGVTAPDTPIGDLDVLGSDGRRRLIASLHGPVGVGTSVLPDLLFDAAARHADRPAVTDGFITLTYRELAVRASALARSLIARGAGPETVVALSFPRSVEMVVAVWAVAASGAAYLPLDASYPPARLAFMVADSGVRLGLCAESRRAELPADVAWTAFDVTRSESERYSDSEAIGPVTDAERRGTIRPDSAAYVIYTSGSTGTPKGVVVTHAGLTGLAAETRGRFATEVGSRPAQTASPSFDPYVMDMLVFALGGATLVVVPPDVVGGDEMADLLAAQRVTHLSTTPGVLATLDPDRLPSLEMASVGGEPLSPGVRDAWADRIRLVNAYGPTEATVASHFSEPARPGAAVTVGRAVTGMGALVLDARLQPVPLGSVGELYLLGHGLARGYHGRSDLTASRFVPNPYSDTGSRMYRTGDLARAVVATDAAAPVLRYVRRVDTQVKIRGIRVEPSEVDAVLTQRHGVEAAVTVPRPAPSGDTVLVTYAVDRRQRSADALRALLTADLPPASVPSAVTLLPRLPLTPNGKVDTAALPDPEVGPGLQNLGRPPSTDAERAVLAAFAAVTGGTETGVDDDFFRTGGDSLGATRVASRLGREFGRRVPVRAVFDRPTAAALAAYLTAPEADIDSESRDLALGSLPRPARPPLSYAQARMWFANRFDVTGPGSDGAATAYNVPLVTRMTGPVDVAALEDAVRDVVARHEILRTRYPDSDEGPYQEVLAPDAVPVHLDPIEVTGDPHDEVVEIVGTRFDVTLAPPIAVRLWRLGEKDFLFALVVHHVALDGESMRPLVRDLLTAYAARAAGTTPDVAPLPVQYADVAVWQRARLGDDADPTSEAAAHVRFWRHHLAGAPDAPILPADRPRPPVASLRAGTVPVVFSADTRRGVERLAAATGATPFMVVHAALAVFLARWSRETDIVIGTPVAGRGDMLLDDVVGMFVGTVVLRSRIDLGRAFDEVVRSVRSSDLDAFGHAELPFERVVDAVDPVRSTAHHPLFQIMLSYQNLERPSATVEGVEFTPLDVDPGTSQYDLHLVVAESSGGEDDPAGMTAALTYATDVFDEATAHAWARSLPVLLAALVADPARPVGDAPLMAPAEEAALLAVGAESTAPPLTLTDLLAASYRTYADRVAVVDGDRELTYGELGALVRARRDELVADGVGPESVVAVEAERTVDFLVEVQAIVSTGAAYLPVDPSWPEDRRRRVRAAERRWGTGMSATPGHPAYVLFTSGSTGAPKGVLVPQGAVAAQLLWLHSVVPSTPDSAVLWRTRVTFDLSVWELWWPMIGGARLVVGPPDCDRDPAILADAVRRHGVTTLTFVPSLLASFLAHDRSGVGDALASVRDILCIGEALPAGLVDAVRAATGPDGPTMHNLYGPTEATVSVTHHRVSA</sequence>
<dbReference type="RefSeq" id="WP_068365781.1">
    <property type="nucleotide sequence ID" value="NZ_FOJN01000020.1"/>
</dbReference>
<dbReference type="Gene3D" id="3.40.50.980">
    <property type="match status" value="6"/>
</dbReference>
<dbReference type="Proteomes" id="UP000182054">
    <property type="component" value="Unassembled WGS sequence"/>
</dbReference>
<evidence type="ECO:0000256" key="3">
    <source>
        <dbReference type="ARBA" id="ARBA00022553"/>
    </source>
</evidence>
<dbReference type="NCBIfam" id="TIGR01733">
    <property type="entry name" value="AA-adenyl-dom"/>
    <property type="match status" value="1"/>
</dbReference>
<dbReference type="InterPro" id="IPR025110">
    <property type="entry name" value="AMP-bd_C"/>
</dbReference>
<protein>
    <submittedName>
        <fullName evidence="6">Amino acid adenylation domain-containing protein</fullName>
    </submittedName>
</protein>
<dbReference type="Pfam" id="PF13193">
    <property type="entry name" value="AMP-binding_C"/>
    <property type="match status" value="2"/>
</dbReference>
<dbReference type="Gene3D" id="1.10.1200.10">
    <property type="entry name" value="ACP-like"/>
    <property type="match status" value="2"/>
</dbReference>
<dbReference type="InterPro" id="IPR010071">
    <property type="entry name" value="AA_adenyl_dom"/>
</dbReference>
<dbReference type="GO" id="GO:0005737">
    <property type="term" value="C:cytoplasm"/>
    <property type="evidence" value="ECO:0007669"/>
    <property type="project" value="TreeGrafter"/>
</dbReference>
<dbReference type="PROSITE" id="PS00012">
    <property type="entry name" value="PHOSPHOPANTETHEINE"/>
    <property type="match status" value="2"/>
</dbReference>
<dbReference type="EMBL" id="FOJN01000020">
    <property type="protein sequence ID" value="SFA62010.1"/>
    <property type="molecule type" value="Genomic_DNA"/>
</dbReference>
<feature type="region of interest" description="Disordered" evidence="4">
    <location>
        <begin position="549"/>
        <end position="573"/>
    </location>
</feature>
<dbReference type="SUPFAM" id="SSF47336">
    <property type="entry name" value="ACP-like"/>
    <property type="match status" value="2"/>
</dbReference>
<dbReference type="GO" id="GO:0008610">
    <property type="term" value="P:lipid biosynthetic process"/>
    <property type="evidence" value="ECO:0007669"/>
    <property type="project" value="UniProtKB-ARBA"/>
</dbReference>
<keyword evidence="3" id="KW-0597">Phosphoprotein</keyword>
<feature type="domain" description="Carrier" evidence="5">
    <location>
        <begin position="481"/>
        <end position="556"/>
    </location>
</feature>
<dbReference type="InterPro" id="IPR009081">
    <property type="entry name" value="PP-bd_ACP"/>
</dbReference>
<evidence type="ECO:0000256" key="2">
    <source>
        <dbReference type="ARBA" id="ARBA00022450"/>
    </source>
</evidence>
<dbReference type="Pfam" id="PF00550">
    <property type="entry name" value="PP-binding"/>
    <property type="match status" value="2"/>
</dbReference>
<gene>
    <name evidence="6" type="ORF">SAMN05444374_12051</name>
</gene>
<dbReference type="OrthoDB" id="2472181at2"/>
<dbReference type="GO" id="GO:0031177">
    <property type="term" value="F:phosphopantetheine binding"/>
    <property type="evidence" value="ECO:0007669"/>
    <property type="project" value="InterPro"/>
</dbReference>
<dbReference type="PROSITE" id="PS50075">
    <property type="entry name" value="CARRIER"/>
    <property type="match status" value="2"/>
</dbReference>
<dbReference type="Gene3D" id="3.30.559.10">
    <property type="entry name" value="Chloramphenicol acetyltransferase-like domain"/>
    <property type="match status" value="2"/>
</dbReference>
<dbReference type="FunFam" id="3.40.50.980:FF:000001">
    <property type="entry name" value="Non-ribosomal peptide synthetase"/>
    <property type="match status" value="1"/>
</dbReference>
<evidence type="ECO:0000313" key="6">
    <source>
        <dbReference type="EMBL" id="SFA62010.1"/>
    </source>
</evidence>
<evidence type="ECO:0000256" key="1">
    <source>
        <dbReference type="ARBA" id="ARBA00001957"/>
    </source>
</evidence>
<dbReference type="GO" id="GO:0044550">
    <property type="term" value="P:secondary metabolite biosynthetic process"/>
    <property type="evidence" value="ECO:0007669"/>
    <property type="project" value="TreeGrafter"/>
</dbReference>
<dbReference type="PANTHER" id="PTHR45527:SF1">
    <property type="entry name" value="FATTY ACID SYNTHASE"/>
    <property type="match status" value="1"/>
</dbReference>
<dbReference type="InterPro" id="IPR001242">
    <property type="entry name" value="Condensation_dom"/>
</dbReference>
<dbReference type="SUPFAM" id="SSF56801">
    <property type="entry name" value="Acetyl-CoA synthetase-like"/>
    <property type="match status" value="3"/>
</dbReference>
<dbReference type="SUPFAM" id="SSF52777">
    <property type="entry name" value="CoA-dependent acyltransferases"/>
    <property type="match status" value="4"/>
</dbReference>
<feature type="compositionally biased region" description="Basic and acidic residues" evidence="4">
    <location>
        <begin position="550"/>
        <end position="564"/>
    </location>
</feature>
<dbReference type="CDD" id="cd19540">
    <property type="entry name" value="LCL_NRPS-like"/>
    <property type="match status" value="1"/>
</dbReference>
<comment type="cofactor">
    <cofactor evidence="1">
        <name>pantetheine 4'-phosphate</name>
        <dbReference type="ChEBI" id="CHEBI:47942"/>
    </cofactor>
</comment>
<dbReference type="GeneID" id="85487592"/>
<dbReference type="CDD" id="cd05930">
    <property type="entry name" value="A_NRPS"/>
    <property type="match status" value="1"/>
</dbReference>
<evidence type="ECO:0000259" key="5">
    <source>
        <dbReference type="PROSITE" id="PS50075"/>
    </source>
</evidence>
<dbReference type="GO" id="GO:0043041">
    <property type="term" value="P:amino acid activation for nonribosomal peptide biosynthetic process"/>
    <property type="evidence" value="ECO:0007669"/>
    <property type="project" value="TreeGrafter"/>
</dbReference>
<dbReference type="SMART" id="SM00823">
    <property type="entry name" value="PKS_PP"/>
    <property type="match status" value="2"/>
</dbReference>
<accession>A0A1I0UDJ3</accession>
<dbReference type="PROSITE" id="PS00455">
    <property type="entry name" value="AMP_BINDING"/>
    <property type="match status" value="2"/>
</dbReference>
<dbReference type="Gene3D" id="3.30.300.30">
    <property type="match status" value="2"/>
</dbReference>
<dbReference type="Gene3D" id="3.30.559.30">
    <property type="entry name" value="Nonribosomal peptide synthetase, condensation domain"/>
    <property type="match status" value="2"/>
</dbReference>
<reference evidence="6 7" key="1">
    <citation type="submission" date="2016-10" db="EMBL/GenBank/DDBJ databases">
        <authorList>
            <person name="de Groot N.N."/>
        </authorList>
    </citation>
    <scope>NUCLEOTIDE SEQUENCE [LARGE SCALE GENOMIC DNA]</scope>
    <source>
        <strain evidence="6 7">DSM 44908</strain>
    </source>
</reference>
<keyword evidence="2" id="KW-0596">Phosphopantetheine</keyword>
<dbReference type="GO" id="GO:0003824">
    <property type="term" value="F:catalytic activity"/>
    <property type="evidence" value="ECO:0007669"/>
    <property type="project" value="InterPro"/>
</dbReference>
<dbReference type="InterPro" id="IPR006162">
    <property type="entry name" value="Ppantetheine_attach_site"/>
</dbReference>
<dbReference type="UniPathway" id="UPA00011"/>
<dbReference type="InterPro" id="IPR045851">
    <property type="entry name" value="AMP-bd_C_sf"/>
</dbReference>
<dbReference type="Pfam" id="PF00668">
    <property type="entry name" value="Condensation"/>
    <property type="match status" value="2"/>
</dbReference>
<dbReference type="Gene3D" id="2.30.38.10">
    <property type="entry name" value="Luciferase, Domain 3"/>
    <property type="match status" value="1"/>
</dbReference>
<feature type="domain" description="Carrier" evidence="5">
    <location>
        <begin position="1545"/>
        <end position="1620"/>
    </location>
</feature>
<dbReference type="InterPro" id="IPR000873">
    <property type="entry name" value="AMP-dep_synth/lig_dom"/>
</dbReference>
<evidence type="ECO:0000256" key="4">
    <source>
        <dbReference type="SAM" id="MobiDB-lite"/>
    </source>
</evidence>
<evidence type="ECO:0000313" key="7">
    <source>
        <dbReference type="Proteomes" id="UP000182054"/>
    </source>
</evidence>
<dbReference type="InterPro" id="IPR020806">
    <property type="entry name" value="PKS_PP-bd"/>
</dbReference>
<dbReference type="PANTHER" id="PTHR45527">
    <property type="entry name" value="NONRIBOSOMAL PEPTIDE SYNTHETASE"/>
    <property type="match status" value="1"/>
</dbReference>
<organism evidence="6 7">
    <name type="scientific">Rhodococcoides kroppenstedtii</name>
    <dbReference type="NCBI Taxonomy" id="293050"/>
    <lineage>
        <taxon>Bacteria</taxon>
        <taxon>Bacillati</taxon>
        <taxon>Actinomycetota</taxon>
        <taxon>Actinomycetes</taxon>
        <taxon>Mycobacteriales</taxon>
        <taxon>Nocardiaceae</taxon>
        <taxon>Rhodococcoides</taxon>
    </lineage>
</organism>